<protein>
    <submittedName>
        <fullName evidence="1">Uncharacterized protein</fullName>
    </submittedName>
</protein>
<name>A0A0L0HB82_SPIPD</name>
<reference evidence="1 2" key="1">
    <citation type="submission" date="2009-08" db="EMBL/GenBank/DDBJ databases">
        <title>The Genome Sequence of Spizellomyces punctatus strain DAOM BR117.</title>
        <authorList>
            <consortium name="The Broad Institute Genome Sequencing Platform"/>
            <person name="Russ C."/>
            <person name="Cuomo C."/>
            <person name="Shea T."/>
            <person name="Young S.K."/>
            <person name="Zeng Q."/>
            <person name="Koehrsen M."/>
            <person name="Haas B."/>
            <person name="Borodovsky M."/>
            <person name="Guigo R."/>
            <person name="Alvarado L."/>
            <person name="Berlin A."/>
            <person name="Bochicchio J."/>
            <person name="Borenstein D."/>
            <person name="Chapman S."/>
            <person name="Chen Z."/>
            <person name="Engels R."/>
            <person name="Freedman E."/>
            <person name="Gellesch M."/>
            <person name="Goldberg J."/>
            <person name="Griggs A."/>
            <person name="Gujja S."/>
            <person name="Heiman D."/>
            <person name="Hepburn T."/>
            <person name="Howarth C."/>
            <person name="Jen D."/>
            <person name="Larson L."/>
            <person name="Lewis B."/>
            <person name="Mehta T."/>
            <person name="Park D."/>
            <person name="Pearson M."/>
            <person name="Roberts A."/>
            <person name="Saif S."/>
            <person name="Shenoy N."/>
            <person name="Sisk P."/>
            <person name="Stolte C."/>
            <person name="Sykes S."/>
            <person name="Thomson T."/>
            <person name="Walk T."/>
            <person name="White J."/>
            <person name="Yandava C."/>
            <person name="Burger G."/>
            <person name="Gray M.W."/>
            <person name="Holland P.W.H."/>
            <person name="King N."/>
            <person name="Lang F.B.F."/>
            <person name="Roger A.J."/>
            <person name="Ruiz-Trillo I."/>
            <person name="Lander E."/>
            <person name="Nusbaum C."/>
        </authorList>
    </citation>
    <scope>NUCLEOTIDE SEQUENCE [LARGE SCALE GENOMIC DNA]</scope>
    <source>
        <strain evidence="1 2">DAOM BR117</strain>
    </source>
</reference>
<accession>A0A0L0HB82</accession>
<dbReference type="Proteomes" id="UP000053201">
    <property type="component" value="Unassembled WGS sequence"/>
</dbReference>
<organism evidence="1 2">
    <name type="scientific">Spizellomyces punctatus (strain DAOM BR117)</name>
    <dbReference type="NCBI Taxonomy" id="645134"/>
    <lineage>
        <taxon>Eukaryota</taxon>
        <taxon>Fungi</taxon>
        <taxon>Fungi incertae sedis</taxon>
        <taxon>Chytridiomycota</taxon>
        <taxon>Chytridiomycota incertae sedis</taxon>
        <taxon>Chytridiomycetes</taxon>
        <taxon>Spizellomycetales</taxon>
        <taxon>Spizellomycetaceae</taxon>
        <taxon>Spizellomyces</taxon>
    </lineage>
</organism>
<proteinExistence type="predicted"/>
<dbReference type="GeneID" id="27692515"/>
<gene>
    <name evidence="1" type="ORF">SPPG_09390</name>
</gene>
<evidence type="ECO:0000313" key="1">
    <source>
        <dbReference type="EMBL" id="KNC98186.1"/>
    </source>
</evidence>
<evidence type="ECO:0000313" key="2">
    <source>
        <dbReference type="Proteomes" id="UP000053201"/>
    </source>
</evidence>
<dbReference type="RefSeq" id="XP_016606226.1">
    <property type="nucleotide sequence ID" value="XM_016757553.1"/>
</dbReference>
<sequence length="116" mass="12902">MLSKRPYDQLRKQFVQGSLPDLLRDKVVSVSEWDRSQLAALKQVVEENVPVEKVVPAVYVGSEEVRTCPDNQASGPFHGVSLEINSHLLCGFVHVAPCRTLHQATPITIMNARLPN</sequence>
<dbReference type="EMBL" id="KQ257461">
    <property type="protein sequence ID" value="KNC98186.1"/>
    <property type="molecule type" value="Genomic_DNA"/>
</dbReference>
<dbReference type="InParanoid" id="A0A0L0HB82"/>
<dbReference type="VEuPathDB" id="FungiDB:SPPG_09390"/>
<dbReference type="AlphaFoldDB" id="A0A0L0HB82"/>
<keyword evidence="2" id="KW-1185">Reference proteome</keyword>